<evidence type="ECO:0000313" key="2">
    <source>
        <dbReference type="Proteomes" id="UP001218231"/>
    </source>
</evidence>
<dbReference type="CDD" id="cd15482">
    <property type="entry name" value="Sialidase_non-viral"/>
    <property type="match status" value="1"/>
</dbReference>
<geneLocation type="plasmid" evidence="1 2">
    <name>unnamed1</name>
</geneLocation>
<keyword evidence="2" id="KW-1185">Reference proteome</keyword>
<accession>A0ABY7U2T2</accession>
<protein>
    <submittedName>
        <fullName evidence="1">Glycosyl hydrolase</fullName>
    </submittedName>
</protein>
<gene>
    <name evidence="1" type="ORF">PQ457_17205</name>
</gene>
<name>A0ABY7U2T2_9SPHN</name>
<dbReference type="SUPFAM" id="SSF110296">
    <property type="entry name" value="Oligoxyloglucan reducing end-specific cellobiohydrolase"/>
    <property type="match status" value="1"/>
</dbReference>
<dbReference type="PANTHER" id="PTHR43739">
    <property type="entry name" value="XYLOGLUCANASE (EUROFUNG)"/>
    <property type="match status" value="1"/>
</dbReference>
<dbReference type="InterPro" id="IPR015943">
    <property type="entry name" value="WD40/YVTN_repeat-like_dom_sf"/>
</dbReference>
<dbReference type="RefSeq" id="WP_273620075.1">
    <property type="nucleotide sequence ID" value="NZ_CP117418.1"/>
</dbReference>
<dbReference type="GO" id="GO:0016787">
    <property type="term" value="F:hydrolase activity"/>
    <property type="evidence" value="ECO:0007669"/>
    <property type="project" value="UniProtKB-KW"/>
</dbReference>
<keyword evidence="1" id="KW-0614">Plasmid</keyword>
<organism evidence="1 2">
    <name type="scientific">Novosphingobium humi</name>
    <dbReference type="NCBI Taxonomy" id="2282397"/>
    <lineage>
        <taxon>Bacteria</taxon>
        <taxon>Pseudomonadati</taxon>
        <taxon>Pseudomonadota</taxon>
        <taxon>Alphaproteobacteria</taxon>
        <taxon>Sphingomonadales</taxon>
        <taxon>Sphingomonadaceae</taxon>
        <taxon>Novosphingobium</taxon>
    </lineage>
</organism>
<dbReference type="Pfam" id="PF02012">
    <property type="entry name" value="BNR"/>
    <property type="match status" value="1"/>
</dbReference>
<dbReference type="InterPro" id="IPR052025">
    <property type="entry name" value="Xyloglucanase_GH74"/>
</dbReference>
<dbReference type="PANTHER" id="PTHR43739:SF5">
    <property type="entry name" value="EXO-ALPHA-SIALIDASE"/>
    <property type="match status" value="1"/>
</dbReference>
<reference evidence="1 2" key="1">
    <citation type="submission" date="2023-02" db="EMBL/GenBank/DDBJ databases">
        <title>Genome sequence of Novosphingobium humi KACC 19094.</title>
        <authorList>
            <person name="Kim S."/>
            <person name="Heo J."/>
            <person name="Kwon S.-W."/>
        </authorList>
    </citation>
    <scope>NUCLEOTIDE SEQUENCE [LARGE SCALE GENOMIC DNA]</scope>
    <source>
        <strain evidence="1 2">KACC 19094</strain>
        <plasmid evidence="1 2">unnamed1</plasmid>
    </source>
</reference>
<proteinExistence type="predicted"/>
<dbReference type="Proteomes" id="UP001218231">
    <property type="component" value="Plasmid unnamed1"/>
</dbReference>
<keyword evidence="1" id="KW-0378">Hydrolase</keyword>
<dbReference type="InterPro" id="IPR002860">
    <property type="entry name" value="BNR_rpt"/>
</dbReference>
<sequence>MQKTLLVSTDGQAIMRSHDGGTNWYRINVGQDLEYDDCVRCLLVDPRQNGAIWAGSERGLFRSEDCGAHWHQVDCALNGFAVWKLAVSESNPDYMYAGTGSPTRAAFFRSTDGGKTWEQTDLLMPERCAGVSRPRMLALAVNPRDPLDVWVGVEAGGLFRSRDGGDHWQAIHPQWPENAGNTDIHSILILDAQVPVVLALVVNALYRSVDDGRTWTRFHARETWGLRYARVLMRKPGSDRDVLIGIGDGTPGTTTLILQSRDAGETWQSAELAGDPNSCLWAFGAHRADPDMMMAGTKFGHLFISADGGRHWAKQRREFSEITDMAWLPGVPAQWDLPHETQ</sequence>
<evidence type="ECO:0000313" key="1">
    <source>
        <dbReference type="EMBL" id="WCT79804.1"/>
    </source>
</evidence>
<dbReference type="Gene3D" id="2.130.10.10">
    <property type="entry name" value="YVTN repeat-like/Quinoprotein amine dehydrogenase"/>
    <property type="match status" value="2"/>
</dbReference>
<dbReference type="EMBL" id="CP117418">
    <property type="protein sequence ID" value="WCT79804.1"/>
    <property type="molecule type" value="Genomic_DNA"/>
</dbReference>